<dbReference type="EMBL" id="OJIN01000104">
    <property type="protein sequence ID" value="SPD73712.1"/>
    <property type="molecule type" value="Genomic_DNA"/>
</dbReference>
<dbReference type="AlphaFoldDB" id="A0A445MWG4"/>
<gene>
    <name evidence="1" type="ORF">PITCH_A1920051</name>
</gene>
<organism evidence="1">
    <name type="scientific">uncultured Desulfobacterium sp</name>
    <dbReference type="NCBI Taxonomy" id="201089"/>
    <lineage>
        <taxon>Bacteria</taxon>
        <taxon>Pseudomonadati</taxon>
        <taxon>Thermodesulfobacteriota</taxon>
        <taxon>Desulfobacteria</taxon>
        <taxon>Desulfobacterales</taxon>
        <taxon>Desulfobacteriaceae</taxon>
        <taxon>Desulfobacterium</taxon>
        <taxon>environmental samples</taxon>
    </lineage>
</organism>
<sequence length="97" mass="11228">MSWIIKDDQWVYVVIHGPEGNEQLLGQQDEEYHISFVPVFLKKEEAVMNLNLLAREKDHKYDVQAMLYEDLVARISGQGYMLFVLDGTGKVLEKITV</sequence>
<protein>
    <submittedName>
        <fullName evidence="1">Uncharacterized protein</fullName>
    </submittedName>
</protein>
<accession>A0A445MWG4</accession>
<evidence type="ECO:0000313" key="1">
    <source>
        <dbReference type="EMBL" id="SPD73712.1"/>
    </source>
</evidence>
<proteinExistence type="predicted"/>
<name>A0A445MWG4_9BACT</name>
<reference evidence="1" key="1">
    <citation type="submission" date="2018-01" db="EMBL/GenBank/DDBJ databases">
        <authorList>
            <person name="Regsiter A."/>
            <person name="William W."/>
        </authorList>
    </citation>
    <scope>NUCLEOTIDE SEQUENCE</scope>
    <source>
        <strain evidence="1">TRIP AH-1</strain>
    </source>
</reference>